<proteinExistence type="predicted"/>
<dbReference type="RefSeq" id="WP_198880889.1">
    <property type="nucleotide sequence ID" value="NZ_JAEKJA010000003.1"/>
</dbReference>
<evidence type="ECO:0000259" key="3">
    <source>
        <dbReference type="PROSITE" id="PS51186"/>
    </source>
</evidence>
<name>A0A934IJN6_9HYPH</name>
<keyword evidence="1" id="KW-0808">Transferase</keyword>
<reference evidence="4" key="1">
    <citation type="submission" date="2020-12" db="EMBL/GenBank/DDBJ databases">
        <title>Bacterial taxonomy.</title>
        <authorList>
            <person name="Pan X."/>
        </authorList>
    </citation>
    <scope>NUCLEOTIDE SEQUENCE</scope>
    <source>
        <strain evidence="4">B2012</strain>
    </source>
</reference>
<dbReference type="InterPro" id="IPR016181">
    <property type="entry name" value="Acyl_CoA_acyltransferase"/>
</dbReference>
<evidence type="ECO:0000313" key="5">
    <source>
        <dbReference type="Proteomes" id="UP000609531"/>
    </source>
</evidence>
<gene>
    <name evidence="4" type="ORF">JCR33_04790</name>
</gene>
<evidence type="ECO:0000256" key="2">
    <source>
        <dbReference type="ARBA" id="ARBA00023315"/>
    </source>
</evidence>
<dbReference type="PANTHER" id="PTHR43877">
    <property type="entry name" value="AMINOALKYLPHOSPHONATE N-ACETYLTRANSFERASE-RELATED-RELATED"/>
    <property type="match status" value="1"/>
</dbReference>
<dbReference type="CDD" id="cd04301">
    <property type="entry name" value="NAT_SF"/>
    <property type="match status" value="1"/>
</dbReference>
<dbReference type="AlphaFoldDB" id="A0A934IJN6"/>
<dbReference type="Gene3D" id="3.40.630.30">
    <property type="match status" value="1"/>
</dbReference>
<dbReference type="PIRSF" id="PIRSF028520">
    <property type="entry name" value="UCP028520"/>
    <property type="match status" value="1"/>
</dbReference>
<evidence type="ECO:0000256" key="1">
    <source>
        <dbReference type="ARBA" id="ARBA00022679"/>
    </source>
</evidence>
<dbReference type="SUPFAM" id="SSF55729">
    <property type="entry name" value="Acyl-CoA N-acyltransferases (Nat)"/>
    <property type="match status" value="1"/>
</dbReference>
<dbReference type="GO" id="GO:0016747">
    <property type="term" value="F:acyltransferase activity, transferring groups other than amino-acyl groups"/>
    <property type="evidence" value="ECO:0007669"/>
    <property type="project" value="InterPro"/>
</dbReference>
<sequence length="166" mass="18210">MSGVQSVVEPADLQRDGPDILVINNAAVPAVNLLDLPRLEALVAMGWLDVVRRDDVVAGFALTMPAGRPYDSLNYRWFDARFDSFLYVDRVVVAEAARGTGVGRLLYEAAIERARALSFPRVLSEVNVDPPNPQSMAFHARLGFGAVEERLNEAEGKTVAMMVRPL</sequence>
<protein>
    <submittedName>
        <fullName evidence="4">GNAT family N-acetyltransferase</fullName>
    </submittedName>
</protein>
<keyword evidence="2" id="KW-0012">Acyltransferase</keyword>
<keyword evidence="5" id="KW-1185">Reference proteome</keyword>
<dbReference type="PANTHER" id="PTHR43877:SF2">
    <property type="entry name" value="AMINOALKYLPHOSPHONATE N-ACETYLTRANSFERASE-RELATED"/>
    <property type="match status" value="1"/>
</dbReference>
<dbReference type="EMBL" id="JAEKJA010000003">
    <property type="protein sequence ID" value="MBJ3774992.1"/>
    <property type="molecule type" value="Genomic_DNA"/>
</dbReference>
<evidence type="ECO:0000313" key="4">
    <source>
        <dbReference type="EMBL" id="MBJ3774992.1"/>
    </source>
</evidence>
<dbReference type="Pfam" id="PF00583">
    <property type="entry name" value="Acetyltransf_1"/>
    <property type="match status" value="1"/>
</dbReference>
<dbReference type="InterPro" id="IPR000182">
    <property type="entry name" value="GNAT_dom"/>
</dbReference>
<comment type="caution">
    <text evidence="4">The sequence shown here is derived from an EMBL/GenBank/DDBJ whole genome shotgun (WGS) entry which is preliminary data.</text>
</comment>
<dbReference type="Proteomes" id="UP000609531">
    <property type="component" value="Unassembled WGS sequence"/>
</dbReference>
<dbReference type="InterPro" id="IPR050832">
    <property type="entry name" value="Bact_Acetyltransf"/>
</dbReference>
<organism evidence="4 5">
    <name type="scientific">Acuticoccus mangrovi</name>
    <dbReference type="NCBI Taxonomy" id="2796142"/>
    <lineage>
        <taxon>Bacteria</taxon>
        <taxon>Pseudomonadati</taxon>
        <taxon>Pseudomonadota</taxon>
        <taxon>Alphaproteobacteria</taxon>
        <taxon>Hyphomicrobiales</taxon>
        <taxon>Amorphaceae</taxon>
        <taxon>Acuticoccus</taxon>
    </lineage>
</organism>
<dbReference type="PROSITE" id="PS51186">
    <property type="entry name" value="GNAT"/>
    <property type="match status" value="1"/>
</dbReference>
<accession>A0A934IJN6</accession>
<feature type="domain" description="N-acetyltransferase" evidence="3">
    <location>
        <begin position="6"/>
        <end position="166"/>
    </location>
</feature>
<dbReference type="InterPro" id="IPR016890">
    <property type="entry name" value="UCP028520"/>
</dbReference>